<dbReference type="NCBIfam" id="TIGR02937">
    <property type="entry name" value="sigma70-ECF"/>
    <property type="match status" value="1"/>
</dbReference>
<keyword evidence="4" id="KW-0804">Transcription</keyword>
<protein>
    <submittedName>
        <fullName evidence="7">Sigma-70 family RNA polymerase sigma factor</fullName>
    </submittedName>
</protein>
<keyword evidence="3" id="KW-0731">Sigma factor</keyword>
<feature type="domain" description="RNA polymerase sigma-70 region 2" evidence="5">
    <location>
        <begin position="11"/>
        <end position="74"/>
    </location>
</feature>
<dbReference type="InterPro" id="IPR039425">
    <property type="entry name" value="RNA_pol_sigma-70-like"/>
</dbReference>
<dbReference type="SUPFAM" id="SSF88659">
    <property type="entry name" value="Sigma3 and sigma4 domains of RNA polymerase sigma factors"/>
    <property type="match status" value="1"/>
</dbReference>
<evidence type="ECO:0000256" key="4">
    <source>
        <dbReference type="ARBA" id="ARBA00023163"/>
    </source>
</evidence>
<dbReference type="PANTHER" id="PTHR43133:SF25">
    <property type="entry name" value="RNA POLYMERASE SIGMA FACTOR RFAY-RELATED"/>
    <property type="match status" value="1"/>
</dbReference>
<dbReference type="InterPro" id="IPR014284">
    <property type="entry name" value="RNA_pol_sigma-70_dom"/>
</dbReference>
<name>A0ABP8PGA1_9ACTN</name>
<evidence type="ECO:0000313" key="8">
    <source>
        <dbReference type="Proteomes" id="UP001500503"/>
    </source>
</evidence>
<evidence type="ECO:0000256" key="3">
    <source>
        <dbReference type="ARBA" id="ARBA00023082"/>
    </source>
</evidence>
<evidence type="ECO:0000256" key="2">
    <source>
        <dbReference type="ARBA" id="ARBA00023015"/>
    </source>
</evidence>
<dbReference type="Gene3D" id="1.10.1740.10">
    <property type="match status" value="1"/>
</dbReference>
<dbReference type="Pfam" id="PF08281">
    <property type="entry name" value="Sigma70_r4_2"/>
    <property type="match status" value="1"/>
</dbReference>
<feature type="domain" description="RNA polymerase sigma factor 70 region 4 type 2" evidence="6">
    <location>
        <begin position="107"/>
        <end position="157"/>
    </location>
</feature>
<evidence type="ECO:0000256" key="1">
    <source>
        <dbReference type="ARBA" id="ARBA00010641"/>
    </source>
</evidence>
<comment type="similarity">
    <text evidence="1">Belongs to the sigma-70 factor family. ECF subfamily.</text>
</comment>
<dbReference type="EMBL" id="BAABHF010000010">
    <property type="protein sequence ID" value="GAA4486115.1"/>
    <property type="molecule type" value="Genomic_DNA"/>
</dbReference>
<dbReference type="InterPro" id="IPR013324">
    <property type="entry name" value="RNA_pol_sigma_r3/r4-like"/>
</dbReference>
<dbReference type="Proteomes" id="UP001500503">
    <property type="component" value="Unassembled WGS sequence"/>
</dbReference>
<organism evidence="7 8">
    <name type="scientific">Actinoallomurus oryzae</name>
    <dbReference type="NCBI Taxonomy" id="502180"/>
    <lineage>
        <taxon>Bacteria</taxon>
        <taxon>Bacillati</taxon>
        <taxon>Actinomycetota</taxon>
        <taxon>Actinomycetes</taxon>
        <taxon>Streptosporangiales</taxon>
        <taxon>Thermomonosporaceae</taxon>
        <taxon>Actinoallomurus</taxon>
    </lineage>
</organism>
<dbReference type="PANTHER" id="PTHR43133">
    <property type="entry name" value="RNA POLYMERASE ECF-TYPE SIGMA FACTO"/>
    <property type="match status" value="1"/>
</dbReference>
<evidence type="ECO:0000259" key="5">
    <source>
        <dbReference type="Pfam" id="PF04542"/>
    </source>
</evidence>
<dbReference type="InterPro" id="IPR013249">
    <property type="entry name" value="RNA_pol_sigma70_r4_t2"/>
</dbReference>
<sequence length="179" mass="19845">MNDPAERFTALYDRHYRSVLGYALLRAGQDAAEDVVSEVFLVAWRRLDDLPDPPLPWLLGVARNLLHKQYDAGRRRQALADRIASATTADDLAGPDVAEGIVDRTTVRAALSALGERDVETIVLATWYDLAPRDAARVMGCSTTTFAVRLHRARKRLSRALRTSPAAPARTALIQQRAR</sequence>
<dbReference type="Pfam" id="PF04542">
    <property type="entry name" value="Sigma70_r2"/>
    <property type="match status" value="1"/>
</dbReference>
<gene>
    <name evidence="7" type="ORF">GCM10023191_011710</name>
</gene>
<dbReference type="InterPro" id="IPR013325">
    <property type="entry name" value="RNA_pol_sigma_r2"/>
</dbReference>
<dbReference type="RefSeq" id="WP_345458385.1">
    <property type="nucleotide sequence ID" value="NZ_BAABHF010000010.1"/>
</dbReference>
<reference evidence="8" key="1">
    <citation type="journal article" date="2019" name="Int. J. Syst. Evol. Microbiol.">
        <title>The Global Catalogue of Microorganisms (GCM) 10K type strain sequencing project: providing services to taxonomists for standard genome sequencing and annotation.</title>
        <authorList>
            <consortium name="The Broad Institute Genomics Platform"/>
            <consortium name="The Broad Institute Genome Sequencing Center for Infectious Disease"/>
            <person name="Wu L."/>
            <person name="Ma J."/>
        </authorList>
    </citation>
    <scope>NUCLEOTIDE SEQUENCE [LARGE SCALE GENOMIC DNA]</scope>
    <source>
        <strain evidence="8">JCM 17933</strain>
    </source>
</reference>
<dbReference type="InterPro" id="IPR036388">
    <property type="entry name" value="WH-like_DNA-bd_sf"/>
</dbReference>
<accession>A0ABP8PGA1</accession>
<proteinExistence type="inferred from homology"/>
<dbReference type="SUPFAM" id="SSF88946">
    <property type="entry name" value="Sigma2 domain of RNA polymerase sigma factors"/>
    <property type="match status" value="1"/>
</dbReference>
<keyword evidence="8" id="KW-1185">Reference proteome</keyword>
<dbReference type="Gene3D" id="1.10.10.10">
    <property type="entry name" value="Winged helix-like DNA-binding domain superfamily/Winged helix DNA-binding domain"/>
    <property type="match status" value="1"/>
</dbReference>
<comment type="caution">
    <text evidence="7">The sequence shown here is derived from an EMBL/GenBank/DDBJ whole genome shotgun (WGS) entry which is preliminary data.</text>
</comment>
<evidence type="ECO:0000259" key="6">
    <source>
        <dbReference type="Pfam" id="PF08281"/>
    </source>
</evidence>
<dbReference type="InterPro" id="IPR007627">
    <property type="entry name" value="RNA_pol_sigma70_r2"/>
</dbReference>
<evidence type="ECO:0000313" key="7">
    <source>
        <dbReference type="EMBL" id="GAA4486115.1"/>
    </source>
</evidence>
<keyword evidence="2" id="KW-0805">Transcription regulation</keyword>